<dbReference type="SUPFAM" id="SSF52096">
    <property type="entry name" value="ClpP/crotonase"/>
    <property type="match status" value="1"/>
</dbReference>
<comment type="similarity">
    <text evidence="1">Belongs to the enoyl-CoA hydratase/isomerase family.</text>
</comment>
<accession>A0A0A0BGZ5</accession>
<dbReference type="Pfam" id="PF00378">
    <property type="entry name" value="ECH_1"/>
    <property type="match status" value="1"/>
</dbReference>
<dbReference type="NCBIfam" id="NF006452">
    <property type="entry name" value="PRK08788.1"/>
    <property type="match status" value="1"/>
</dbReference>
<reference evidence="2 3" key="1">
    <citation type="submission" date="2014-09" db="EMBL/GenBank/DDBJ databases">
        <authorList>
            <person name="Grob C."/>
            <person name="Taubert M."/>
            <person name="Howat A.M."/>
            <person name="Burns O.J."/>
            <person name="Dixon J.L."/>
            <person name="Chen Y."/>
            <person name="Murrell J.C."/>
        </authorList>
    </citation>
    <scope>NUCLEOTIDE SEQUENCE [LARGE SCALE GENOMIC DNA]</scope>
    <source>
        <strain evidence="2">L4</strain>
    </source>
</reference>
<dbReference type="PANTHER" id="PTHR11941">
    <property type="entry name" value="ENOYL-COA HYDRATASE-RELATED"/>
    <property type="match status" value="1"/>
</dbReference>
<protein>
    <submittedName>
        <fullName evidence="2">Delta(3)-cis-delta(2)-trans-enoyl-CoA isomerase/3-hydroxyacyl-CoA dehydrogenase</fullName>
        <ecNumber evidence="2">1.1.1.35</ecNumber>
        <ecNumber evidence="2">5.3.3.8</ecNumber>
    </submittedName>
</protein>
<dbReference type="STRING" id="392484.LP43_0763"/>
<evidence type="ECO:0000256" key="1">
    <source>
        <dbReference type="ARBA" id="ARBA00005254"/>
    </source>
</evidence>
<dbReference type="GO" id="GO:0004165">
    <property type="term" value="F:delta(3)-delta(2)-enoyl-CoA isomerase activity"/>
    <property type="evidence" value="ECO:0007669"/>
    <property type="project" value="UniProtKB-EC"/>
</dbReference>
<evidence type="ECO:0000313" key="2">
    <source>
        <dbReference type="EMBL" id="KGM07155.1"/>
    </source>
</evidence>
<dbReference type="EMBL" id="JRQD01000002">
    <property type="protein sequence ID" value="KGM07155.1"/>
    <property type="molecule type" value="Genomic_DNA"/>
</dbReference>
<dbReference type="Gene3D" id="6.20.390.30">
    <property type="match status" value="1"/>
</dbReference>
<dbReference type="InterPro" id="IPR029045">
    <property type="entry name" value="ClpP/crotonase-like_dom_sf"/>
</dbReference>
<keyword evidence="2" id="KW-0413">Isomerase</keyword>
<dbReference type="PANTHER" id="PTHR11941:SF54">
    <property type="entry name" value="ENOYL-COA HYDRATASE, MITOCHONDRIAL"/>
    <property type="match status" value="1"/>
</dbReference>
<dbReference type="EC" id="5.3.3.8" evidence="2"/>
<dbReference type="RefSeq" id="WP_036312264.1">
    <property type="nucleotide sequence ID" value="NZ_JRQD01000002.1"/>
</dbReference>
<comment type="caution">
    <text evidence="2">The sequence shown here is derived from an EMBL/GenBank/DDBJ whole genome shotgun (WGS) entry which is preliminary data.</text>
</comment>
<dbReference type="Gene3D" id="3.90.226.10">
    <property type="entry name" value="2-enoyl-CoA Hydratase, Chain A, domain 1"/>
    <property type="match status" value="1"/>
</dbReference>
<proteinExistence type="inferred from homology"/>
<dbReference type="EC" id="1.1.1.35" evidence="2"/>
<dbReference type="CDD" id="cd06558">
    <property type="entry name" value="crotonase-like"/>
    <property type="match status" value="1"/>
</dbReference>
<gene>
    <name evidence="2" type="ORF">LP43_0763</name>
</gene>
<organism evidence="2 3">
    <name type="scientific">Methylophaga thiooxydans</name>
    <dbReference type="NCBI Taxonomy" id="392484"/>
    <lineage>
        <taxon>Bacteria</taxon>
        <taxon>Pseudomonadati</taxon>
        <taxon>Pseudomonadota</taxon>
        <taxon>Gammaproteobacteria</taxon>
        <taxon>Thiotrichales</taxon>
        <taxon>Piscirickettsiaceae</taxon>
        <taxon>Methylophaga</taxon>
    </lineage>
</organism>
<dbReference type="GO" id="GO:0003857">
    <property type="term" value="F:(3S)-3-hydroxyacyl-CoA dehydrogenase (NAD+) activity"/>
    <property type="evidence" value="ECO:0007669"/>
    <property type="project" value="UniProtKB-EC"/>
</dbReference>
<dbReference type="InterPro" id="IPR001753">
    <property type="entry name" value="Enoyl-CoA_hydra/iso"/>
</dbReference>
<dbReference type="GO" id="GO:0006635">
    <property type="term" value="P:fatty acid beta-oxidation"/>
    <property type="evidence" value="ECO:0007669"/>
    <property type="project" value="TreeGrafter"/>
</dbReference>
<dbReference type="Proteomes" id="UP000029999">
    <property type="component" value="Unassembled WGS sequence"/>
</dbReference>
<sequence>MNALAMMDDSALLKNEHTQYKHLSTHYDAKYKVGWFRMHGEPRPCFTGTLLSEISSYFSSVKEEMLATQGQQYNYLVLASDVDNVFNLGGDLALFSELIAKQDADGLLQYAISCIDVLYANMVHLNTDLTTIALVKGDALGGGFEAALSSNVLIAEKGSKLGLPEVLFNLFPGMGAYSLLSRKIGPSQAEKMILAGKLYTAEELYEMGVVDILAEPGDGELEVYRFLDKTAKSQNSHEALRKVRDLCNPVSYEELLSITKIWVESALKLTPRDLRMMKRLVQRQSHKSSHNDDVVNG</sequence>
<name>A0A0A0BGZ5_9GAMM</name>
<keyword evidence="2" id="KW-0560">Oxidoreductase</keyword>
<dbReference type="AlphaFoldDB" id="A0A0A0BGZ5"/>
<evidence type="ECO:0000313" key="3">
    <source>
        <dbReference type="Proteomes" id="UP000029999"/>
    </source>
</evidence>